<evidence type="ECO:0000256" key="5">
    <source>
        <dbReference type="PIRSR" id="PIRSR000137-1"/>
    </source>
</evidence>
<sequence length="585" mass="64119">MMWPFSDSYPQTLVENLREEYDFIVVGGGNAGCVLARRLSEHGKNTVLLVEKGDAGDSWLHRTPLTSLHHWSDGKHSNVFDSVADARFGRHFSLITGRGLGGSTRINGGQYTCGVPAEFNAWKEAGRPGWGYDDLKPYFLKSETWIGPVPEEWHGAKGPLKVRSFEGYEYGSSDKAAHAANHLGFLPILDMHSPLEPSIGWNKMQFALDADGSRQSSFRAYLPKTFAQAMAHNLHICTRALAAKLECSGGESDRLCARSVEVHSLHGGHIRVVKARREIILTCGALKTPQILLLSGIGPAEHLSKMGIELIRHSPGVGAHLQDHLWVATSYNCPLSDSMWALFRRPQTLIGQLYKYLRHGLGWLLCTSVEIEIFGMSSLIHADGKPEAHSSETKDPFNPSNRPDFAVMTCGIADPRGPDVDRSRGFFGLNCALLKAESSGRVLLSSRDPADNPLCEMHYLTSHEDWAALRASLRVSVALASQMQADGYALDPVKVPRALDDDTLDEFITAGVETMYHYSSSCRIASEDDPAPGVVDHTLRVHGVSNLRICDASIFPSVPATHPQALVYAVAEKCADMILNAESDL</sequence>
<evidence type="ECO:0000256" key="2">
    <source>
        <dbReference type="ARBA" id="ARBA00010790"/>
    </source>
</evidence>
<evidence type="ECO:0000256" key="4">
    <source>
        <dbReference type="ARBA" id="ARBA00022827"/>
    </source>
</evidence>
<evidence type="ECO:0000256" key="7">
    <source>
        <dbReference type="RuleBase" id="RU003968"/>
    </source>
</evidence>
<comment type="similarity">
    <text evidence="2 7">Belongs to the GMC oxidoreductase family.</text>
</comment>
<dbReference type="InterPro" id="IPR007867">
    <property type="entry name" value="GMC_OxRtase_C"/>
</dbReference>
<keyword evidence="11" id="KW-1185">Reference proteome</keyword>
<evidence type="ECO:0000313" key="10">
    <source>
        <dbReference type="EMBL" id="KAJ7090807.1"/>
    </source>
</evidence>
<feature type="domain" description="Glucose-methanol-choline oxidoreductase N-terminal" evidence="8">
    <location>
        <begin position="97"/>
        <end position="120"/>
    </location>
</feature>
<keyword evidence="3 7" id="KW-0285">Flavoprotein</keyword>
<keyword evidence="4 6" id="KW-0274">FAD</keyword>
<evidence type="ECO:0000259" key="9">
    <source>
        <dbReference type="PROSITE" id="PS00624"/>
    </source>
</evidence>
<evidence type="ECO:0000313" key="11">
    <source>
        <dbReference type="Proteomes" id="UP001222325"/>
    </source>
</evidence>
<comment type="caution">
    <text evidence="10">The sequence shown here is derived from an EMBL/GenBank/DDBJ whole genome shotgun (WGS) entry which is preliminary data.</text>
</comment>
<dbReference type="GO" id="GO:0016614">
    <property type="term" value="F:oxidoreductase activity, acting on CH-OH group of donors"/>
    <property type="evidence" value="ECO:0007669"/>
    <property type="project" value="InterPro"/>
</dbReference>
<feature type="binding site" evidence="6">
    <location>
        <begin position="563"/>
        <end position="564"/>
    </location>
    <ligand>
        <name>FAD</name>
        <dbReference type="ChEBI" id="CHEBI:57692"/>
    </ligand>
</feature>
<proteinExistence type="inferred from homology"/>
<dbReference type="InterPro" id="IPR036188">
    <property type="entry name" value="FAD/NAD-bd_sf"/>
</dbReference>
<dbReference type="SUPFAM" id="SSF51905">
    <property type="entry name" value="FAD/NAD(P)-binding domain"/>
    <property type="match status" value="1"/>
</dbReference>
<evidence type="ECO:0000259" key="8">
    <source>
        <dbReference type="PROSITE" id="PS00623"/>
    </source>
</evidence>
<feature type="active site" description="Proton donor" evidence="5">
    <location>
        <position position="517"/>
    </location>
</feature>
<dbReference type="EMBL" id="JARJCN010000021">
    <property type="protein sequence ID" value="KAJ7090807.1"/>
    <property type="molecule type" value="Genomic_DNA"/>
</dbReference>
<reference evidence="10" key="1">
    <citation type="submission" date="2023-03" db="EMBL/GenBank/DDBJ databases">
        <title>Massive genome expansion in bonnet fungi (Mycena s.s.) driven by repeated elements and novel gene families across ecological guilds.</title>
        <authorList>
            <consortium name="Lawrence Berkeley National Laboratory"/>
            <person name="Harder C.B."/>
            <person name="Miyauchi S."/>
            <person name="Viragh M."/>
            <person name="Kuo A."/>
            <person name="Thoen E."/>
            <person name="Andreopoulos B."/>
            <person name="Lu D."/>
            <person name="Skrede I."/>
            <person name="Drula E."/>
            <person name="Henrissat B."/>
            <person name="Morin E."/>
            <person name="Kohler A."/>
            <person name="Barry K."/>
            <person name="LaButti K."/>
            <person name="Morin E."/>
            <person name="Salamov A."/>
            <person name="Lipzen A."/>
            <person name="Mereny Z."/>
            <person name="Hegedus B."/>
            <person name="Baldrian P."/>
            <person name="Stursova M."/>
            <person name="Weitz H."/>
            <person name="Taylor A."/>
            <person name="Grigoriev I.V."/>
            <person name="Nagy L.G."/>
            <person name="Martin F."/>
            <person name="Kauserud H."/>
        </authorList>
    </citation>
    <scope>NUCLEOTIDE SEQUENCE</scope>
    <source>
        <strain evidence="10">CBHHK173m</strain>
    </source>
</reference>
<dbReference type="Pfam" id="PF05199">
    <property type="entry name" value="GMC_oxred_C"/>
    <property type="match status" value="1"/>
</dbReference>
<evidence type="ECO:0000256" key="3">
    <source>
        <dbReference type="ARBA" id="ARBA00022630"/>
    </source>
</evidence>
<organism evidence="10 11">
    <name type="scientific">Mycena belliarum</name>
    <dbReference type="NCBI Taxonomy" id="1033014"/>
    <lineage>
        <taxon>Eukaryota</taxon>
        <taxon>Fungi</taxon>
        <taxon>Dikarya</taxon>
        <taxon>Basidiomycota</taxon>
        <taxon>Agaricomycotina</taxon>
        <taxon>Agaricomycetes</taxon>
        <taxon>Agaricomycetidae</taxon>
        <taxon>Agaricales</taxon>
        <taxon>Marasmiineae</taxon>
        <taxon>Mycenaceae</taxon>
        <taxon>Mycena</taxon>
    </lineage>
</organism>
<evidence type="ECO:0000256" key="1">
    <source>
        <dbReference type="ARBA" id="ARBA00001974"/>
    </source>
</evidence>
<dbReference type="PROSITE" id="PS00624">
    <property type="entry name" value="GMC_OXRED_2"/>
    <property type="match status" value="1"/>
</dbReference>
<accession>A0AAD6U4V5</accession>
<feature type="domain" description="Glucose-methanol-choline oxidoreductase N-terminal" evidence="9">
    <location>
        <begin position="284"/>
        <end position="298"/>
    </location>
</feature>
<dbReference type="PANTHER" id="PTHR11552:SF147">
    <property type="entry name" value="CHOLINE DEHYDROGENASE, MITOCHONDRIAL"/>
    <property type="match status" value="1"/>
</dbReference>
<feature type="active site" description="Proton acceptor" evidence="5">
    <location>
        <position position="562"/>
    </location>
</feature>
<dbReference type="PANTHER" id="PTHR11552">
    <property type="entry name" value="GLUCOSE-METHANOL-CHOLINE GMC OXIDOREDUCTASE"/>
    <property type="match status" value="1"/>
</dbReference>
<dbReference type="PROSITE" id="PS00623">
    <property type="entry name" value="GMC_OXRED_1"/>
    <property type="match status" value="1"/>
</dbReference>
<dbReference type="Gene3D" id="3.50.50.60">
    <property type="entry name" value="FAD/NAD(P)-binding domain"/>
    <property type="match status" value="1"/>
</dbReference>
<dbReference type="InterPro" id="IPR000172">
    <property type="entry name" value="GMC_OxRdtase_N"/>
</dbReference>
<name>A0AAD6U4V5_9AGAR</name>
<protein>
    <recommendedName>
        <fullName evidence="8 9">Glucose-methanol-choline oxidoreductase N-terminal domain-containing protein</fullName>
    </recommendedName>
</protein>
<evidence type="ECO:0000256" key="6">
    <source>
        <dbReference type="PIRSR" id="PIRSR000137-2"/>
    </source>
</evidence>
<dbReference type="Pfam" id="PF00732">
    <property type="entry name" value="GMC_oxred_N"/>
    <property type="match status" value="1"/>
</dbReference>
<gene>
    <name evidence="10" type="ORF">B0H15DRAFT_906796</name>
</gene>
<dbReference type="InterPro" id="IPR012132">
    <property type="entry name" value="GMC_OxRdtase"/>
</dbReference>
<dbReference type="Gene3D" id="3.30.560.10">
    <property type="entry name" value="Glucose Oxidase, domain 3"/>
    <property type="match status" value="1"/>
</dbReference>
<dbReference type="Proteomes" id="UP001222325">
    <property type="component" value="Unassembled WGS sequence"/>
</dbReference>
<dbReference type="SUPFAM" id="SSF54373">
    <property type="entry name" value="FAD-linked reductases, C-terminal domain"/>
    <property type="match status" value="1"/>
</dbReference>
<dbReference type="GO" id="GO:0050660">
    <property type="term" value="F:flavin adenine dinucleotide binding"/>
    <property type="evidence" value="ECO:0007669"/>
    <property type="project" value="InterPro"/>
</dbReference>
<dbReference type="AlphaFoldDB" id="A0AAD6U4V5"/>
<comment type="cofactor">
    <cofactor evidence="1 6">
        <name>FAD</name>
        <dbReference type="ChEBI" id="CHEBI:57692"/>
    </cofactor>
</comment>
<dbReference type="PIRSF" id="PIRSF000137">
    <property type="entry name" value="Alcohol_oxidase"/>
    <property type="match status" value="1"/>
</dbReference>